<evidence type="ECO:0000256" key="2">
    <source>
        <dbReference type="ARBA" id="ARBA00022741"/>
    </source>
</evidence>
<dbReference type="eggNOG" id="COG2605">
    <property type="taxonomic scope" value="Bacteria"/>
</dbReference>
<evidence type="ECO:0000256" key="5">
    <source>
        <dbReference type="ARBA" id="ARBA00038121"/>
    </source>
</evidence>
<keyword evidence="4" id="KW-0067">ATP-binding</keyword>
<accession>I4C011</accession>
<reference evidence="9" key="1">
    <citation type="submission" date="2012-06" db="EMBL/GenBank/DDBJ databases">
        <title>Complete sequence of chromosome of Desulfomonile tiedjei DSM 6799.</title>
        <authorList>
            <person name="Lucas S."/>
            <person name="Copeland A."/>
            <person name="Lapidus A."/>
            <person name="Glavina del Rio T."/>
            <person name="Dalin E."/>
            <person name="Tice H."/>
            <person name="Bruce D."/>
            <person name="Goodwin L."/>
            <person name="Pitluck S."/>
            <person name="Peters L."/>
            <person name="Ovchinnikova G."/>
            <person name="Zeytun A."/>
            <person name="Lu M."/>
            <person name="Kyrpides N."/>
            <person name="Mavromatis K."/>
            <person name="Ivanova N."/>
            <person name="Brettin T."/>
            <person name="Detter J.C."/>
            <person name="Han C."/>
            <person name="Larimer F."/>
            <person name="Land M."/>
            <person name="Hauser L."/>
            <person name="Markowitz V."/>
            <person name="Cheng J.-F."/>
            <person name="Hugenholtz P."/>
            <person name="Woyke T."/>
            <person name="Wu D."/>
            <person name="Spring S."/>
            <person name="Schroeder M."/>
            <person name="Brambilla E."/>
            <person name="Klenk H.-P."/>
            <person name="Eisen J.A."/>
        </authorList>
    </citation>
    <scope>NUCLEOTIDE SEQUENCE [LARGE SCALE GENOMIC DNA]</scope>
    <source>
        <strain evidence="9">ATCC 49306 / DSM 6799 / DCB-1</strain>
    </source>
</reference>
<dbReference type="SUPFAM" id="SSF54211">
    <property type="entry name" value="Ribosomal protein S5 domain 2-like"/>
    <property type="match status" value="1"/>
</dbReference>
<evidence type="ECO:0000256" key="3">
    <source>
        <dbReference type="ARBA" id="ARBA00022777"/>
    </source>
</evidence>
<evidence type="ECO:0000259" key="6">
    <source>
        <dbReference type="Pfam" id="PF00288"/>
    </source>
</evidence>
<sequence length="336" mass="35568">MELTITAPNRIDLAGGTTDLYPLYIFMGGGYTVNAAISVSSRVILKKRDIPGFRIVSEDLGFCTDAGSLSELFANGPLALVSEAVRTFPPPYSLEILTRNEAPAGSGLGASSSLLVALVSGLLNLHSSQESTESIVSLAVNTETAVIGVPAGSQDHIAALYGGISCIRFDHRGFQREPMRNEQELARKLEKMIVLSYTGLGRFSGMNNWEVTKNYIDNVGQTREKLLAIRDIAVELGNALSEQNLDAVAPLVQKEWNVRRTLAPGISTPEIEALMQASLSAGAQANKICGAGGGGCMVTLCPPNKKTAVENAIAAAGGKIMPFRIDTIGTSLTATR</sequence>
<dbReference type="EMBL" id="CP003360">
    <property type="protein sequence ID" value="AFM22902.1"/>
    <property type="molecule type" value="Genomic_DNA"/>
</dbReference>
<dbReference type="OrthoDB" id="183397at2"/>
<gene>
    <name evidence="8" type="ordered locus">Desti_0156</name>
</gene>
<keyword evidence="1" id="KW-0808">Transferase</keyword>
<dbReference type="Pfam" id="PF08544">
    <property type="entry name" value="GHMP_kinases_C"/>
    <property type="match status" value="1"/>
</dbReference>
<dbReference type="Gene3D" id="3.30.230.120">
    <property type="match status" value="1"/>
</dbReference>
<dbReference type="InterPro" id="IPR013750">
    <property type="entry name" value="GHMP_kinase_C_dom"/>
</dbReference>
<dbReference type="PANTHER" id="PTHR32463:SF0">
    <property type="entry name" value="L-FUCOSE KINASE"/>
    <property type="match status" value="1"/>
</dbReference>
<dbReference type="InterPro" id="IPR036554">
    <property type="entry name" value="GHMP_kinase_C_sf"/>
</dbReference>
<feature type="domain" description="GHMP kinase N-terminal" evidence="6">
    <location>
        <begin position="86"/>
        <end position="163"/>
    </location>
</feature>
<dbReference type="PRINTS" id="PR00960">
    <property type="entry name" value="LMBPPROTEIN"/>
</dbReference>
<evidence type="ECO:0000259" key="7">
    <source>
        <dbReference type="Pfam" id="PF08544"/>
    </source>
</evidence>
<dbReference type="Pfam" id="PF00288">
    <property type="entry name" value="GHMP_kinases_N"/>
    <property type="match status" value="1"/>
</dbReference>
<name>I4C011_DESTA</name>
<keyword evidence="2" id="KW-0547">Nucleotide-binding</keyword>
<dbReference type="STRING" id="706587.Desti_0156"/>
<dbReference type="GO" id="GO:0005524">
    <property type="term" value="F:ATP binding"/>
    <property type="evidence" value="ECO:0007669"/>
    <property type="project" value="UniProtKB-KW"/>
</dbReference>
<dbReference type="PIRSF" id="PIRSF036406">
    <property type="entry name" value="Hept_kin"/>
    <property type="match status" value="1"/>
</dbReference>
<comment type="similarity">
    <text evidence="5">Belongs to the GHMP kinase family.</text>
</comment>
<feature type="domain" description="GHMP kinase C-terminal" evidence="7">
    <location>
        <begin position="239"/>
        <end position="316"/>
    </location>
</feature>
<evidence type="ECO:0000313" key="8">
    <source>
        <dbReference type="EMBL" id="AFM22902.1"/>
    </source>
</evidence>
<dbReference type="InterPro" id="IPR020568">
    <property type="entry name" value="Ribosomal_Su5_D2-typ_SF"/>
</dbReference>
<dbReference type="RefSeq" id="WP_014808061.1">
    <property type="nucleotide sequence ID" value="NC_018025.1"/>
</dbReference>
<proteinExistence type="inferred from homology"/>
<protein>
    <submittedName>
        <fullName evidence="8">Putative kinase, galactokinase/mevalonate kinase</fullName>
    </submittedName>
</protein>
<dbReference type="Proteomes" id="UP000006055">
    <property type="component" value="Chromosome"/>
</dbReference>
<dbReference type="InterPro" id="IPR006204">
    <property type="entry name" value="GHMP_kinase_N_dom"/>
</dbReference>
<dbReference type="InterPro" id="IPR014606">
    <property type="entry name" value="Heptose_7-P_kinase"/>
</dbReference>
<dbReference type="InterPro" id="IPR052203">
    <property type="entry name" value="GHMP_Kinase-Related"/>
</dbReference>
<evidence type="ECO:0000313" key="9">
    <source>
        <dbReference type="Proteomes" id="UP000006055"/>
    </source>
</evidence>
<evidence type="ECO:0000256" key="1">
    <source>
        <dbReference type="ARBA" id="ARBA00022679"/>
    </source>
</evidence>
<evidence type="ECO:0000256" key="4">
    <source>
        <dbReference type="ARBA" id="ARBA00022840"/>
    </source>
</evidence>
<keyword evidence="3 8" id="KW-0418">Kinase</keyword>
<keyword evidence="9" id="KW-1185">Reference proteome</keyword>
<dbReference type="HOGENOM" id="CLU_048558_1_0_7"/>
<dbReference type="KEGG" id="dti:Desti_0156"/>
<organism evidence="8 9">
    <name type="scientific">Desulfomonile tiedjei (strain ATCC 49306 / DSM 6799 / DCB-1)</name>
    <dbReference type="NCBI Taxonomy" id="706587"/>
    <lineage>
        <taxon>Bacteria</taxon>
        <taxon>Pseudomonadati</taxon>
        <taxon>Thermodesulfobacteriota</taxon>
        <taxon>Desulfomonilia</taxon>
        <taxon>Desulfomonilales</taxon>
        <taxon>Desulfomonilaceae</taxon>
        <taxon>Desulfomonile</taxon>
    </lineage>
</organism>
<dbReference type="AlphaFoldDB" id="I4C011"/>
<dbReference type="GO" id="GO:0050201">
    <property type="term" value="F:fucokinase activity"/>
    <property type="evidence" value="ECO:0007669"/>
    <property type="project" value="TreeGrafter"/>
</dbReference>
<dbReference type="InterPro" id="IPR001174">
    <property type="entry name" value="HddA/FKP"/>
</dbReference>
<dbReference type="GO" id="GO:0042352">
    <property type="term" value="P:GDP-L-fucose salvage"/>
    <property type="evidence" value="ECO:0007669"/>
    <property type="project" value="TreeGrafter"/>
</dbReference>
<dbReference type="SUPFAM" id="SSF55060">
    <property type="entry name" value="GHMP Kinase, C-terminal domain"/>
    <property type="match status" value="1"/>
</dbReference>
<dbReference type="PANTHER" id="PTHR32463">
    <property type="entry name" value="L-FUCOSE KINASE"/>
    <property type="match status" value="1"/>
</dbReference>